<dbReference type="InterPro" id="IPR036890">
    <property type="entry name" value="HATPase_C_sf"/>
</dbReference>
<evidence type="ECO:0000313" key="9">
    <source>
        <dbReference type="Proteomes" id="UP000829925"/>
    </source>
</evidence>
<dbReference type="InterPro" id="IPR035965">
    <property type="entry name" value="PAS-like_dom_sf"/>
</dbReference>
<proteinExistence type="predicted"/>
<sequence>MEETSSPDLSAGNNARVAYQRLQQQAAAPGLNLAQTQALLAEALAQQAALWQENQELHAAQQELAASTARLQAAEAVAHIGSYELDLASGAFHFSAGLFRLLNEEPGSFTPSLAWLDARSHPDDVLAVQRTLEQAIAHKQPYQYTRRIRWPNGQWRLLKSHGRVVCNAAGAAVRLEGVVEDHTGQQQATQALQASEEQFRLFVTVSSDMVYKMSPDWHQMYFLVGKEFLTDTLSSSASWLHTYIPVEEQAQVQAVIDQAIQTKSLFEHEHPVIQADGSVGWVHSRAVPVLDAHGHLVEWVGAASDITTRKQAEQEALHLKDEVAQYAEDKYRTLFNTIDEGFCLVELLYDAQGTAVDYRFLEVNQAFERQTGVRDVLGKIRSEIPIKSETYWLETYAQVVRTGQPMRYENYHADTARWYEGYVARMGGAGSRQVCSVFSDVTTRKQAEATLQERAKRKSFLLQLSDVLSPLADAVAIQAAATLVAQQFFQADRCYYGEIIHGKCLIRRDARHAGLPSVAGEYDLDQLPLFSATLRAGQPIVVEDVQTTPLVDESLRQLCIQLQVISFINVPVIKNDQPVGVLCVVHSTPRHWTPLEINLVQETSERAWAAVERARIEEQLFTLNRQLEQLVAERTHELRESRDLLQSVFDTSLLAVSVLHAVRNEAGEIQDFRIAIVNKELVRAIGRTDLVGKLYAQEYPGIRQTGLFDLLVQAVETGQPQGMEYYYGHEGFDHWFSCQFVKMDDGVVATNLDITERKLAEQELLKNLRLLEQSEQVAQLGSWMLELATGELRWSAGMYRLFHLEPGTPVRPTVYLNYATAADRPVAERVVQALTTTPTDFEEILRLQVGHEERTMHLKAVLVRDVTGQPVRLLGVDLDISRVQRLEADNLQLRLQQQKALFEAVQAAQEAERKRIAEGLHNGVGQLLYATKLSLDYLKGSAAGNTASLPPAQREANRLLSEAIRQTRVLSHELVPMVLEEFGLPAALQDLCQKIPDPQLRFVCRVQLDPTLPPLPASLQLALYRMAQEMVQNIVKHAHGATEASLELEGTPGFVLLRAEDNGPGFATNALQYNGLGLRSIRDRVSLLGGTLAIGSNAGAYVRLRVPVPTAA</sequence>
<keyword evidence="5" id="KW-0418">Kinase</keyword>
<dbReference type="PROSITE" id="PS50113">
    <property type="entry name" value="PAC"/>
    <property type="match status" value="1"/>
</dbReference>
<dbReference type="Pfam" id="PF08448">
    <property type="entry name" value="PAS_4"/>
    <property type="match status" value="1"/>
</dbReference>
<evidence type="ECO:0000256" key="5">
    <source>
        <dbReference type="ARBA" id="ARBA00022777"/>
    </source>
</evidence>
<dbReference type="Pfam" id="PF13188">
    <property type="entry name" value="PAS_8"/>
    <property type="match status" value="1"/>
</dbReference>
<dbReference type="SMART" id="SM00387">
    <property type="entry name" value="HATPase_c"/>
    <property type="match status" value="1"/>
</dbReference>
<dbReference type="GO" id="GO:0046983">
    <property type="term" value="F:protein dimerization activity"/>
    <property type="evidence" value="ECO:0007669"/>
    <property type="project" value="InterPro"/>
</dbReference>
<dbReference type="Gene3D" id="3.30.450.20">
    <property type="entry name" value="PAS domain"/>
    <property type="match status" value="5"/>
</dbReference>
<dbReference type="Gene3D" id="1.20.5.1930">
    <property type="match status" value="1"/>
</dbReference>
<dbReference type="Pfam" id="PF08447">
    <property type="entry name" value="PAS_3"/>
    <property type="match status" value="2"/>
</dbReference>
<dbReference type="Gene3D" id="2.10.70.100">
    <property type="match status" value="1"/>
</dbReference>
<evidence type="ECO:0000313" key="8">
    <source>
        <dbReference type="EMBL" id="UOR06534.1"/>
    </source>
</evidence>
<dbReference type="InterPro" id="IPR052162">
    <property type="entry name" value="Sensor_kinase/Photoreceptor"/>
</dbReference>
<keyword evidence="3" id="KW-0597">Phosphoprotein</keyword>
<dbReference type="EMBL" id="CP095053">
    <property type="protein sequence ID" value="UOR06534.1"/>
    <property type="molecule type" value="Genomic_DNA"/>
</dbReference>
<dbReference type="GO" id="GO:0016020">
    <property type="term" value="C:membrane"/>
    <property type="evidence" value="ECO:0007669"/>
    <property type="project" value="InterPro"/>
</dbReference>
<gene>
    <name evidence="8" type="ORF">MUN82_05420</name>
</gene>
<accession>A0A8T9T019</accession>
<dbReference type="InterPro" id="IPR000014">
    <property type="entry name" value="PAS"/>
</dbReference>
<dbReference type="SUPFAM" id="SSF55874">
    <property type="entry name" value="ATPase domain of HSP90 chaperone/DNA topoisomerase II/histidine kinase"/>
    <property type="match status" value="1"/>
</dbReference>
<organism evidence="8 9">
    <name type="scientific">Hymenobacter aerilatus</name>
    <dbReference type="NCBI Taxonomy" id="2932251"/>
    <lineage>
        <taxon>Bacteria</taxon>
        <taxon>Pseudomonadati</taxon>
        <taxon>Bacteroidota</taxon>
        <taxon>Cytophagia</taxon>
        <taxon>Cytophagales</taxon>
        <taxon>Hymenobacteraceae</taxon>
        <taxon>Hymenobacter</taxon>
    </lineage>
</organism>
<dbReference type="AlphaFoldDB" id="A0A8T9T019"/>
<evidence type="ECO:0000256" key="2">
    <source>
        <dbReference type="ARBA" id="ARBA00012438"/>
    </source>
</evidence>
<evidence type="ECO:0000259" key="7">
    <source>
        <dbReference type="PROSITE" id="PS50113"/>
    </source>
</evidence>
<dbReference type="KEGG" id="haei:MUN82_05420"/>
<dbReference type="SMART" id="SM00086">
    <property type="entry name" value="PAC"/>
    <property type="match status" value="3"/>
</dbReference>
<reference evidence="8 9" key="1">
    <citation type="submission" date="2022-04" db="EMBL/GenBank/DDBJ databases">
        <title>Hymenobacter sp. isolated from the air.</title>
        <authorList>
            <person name="Won M."/>
            <person name="Lee C.-M."/>
            <person name="Woen H.-Y."/>
            <person name="Kwon S.-W."/>
        </authorList>
    </citation>
    <scope>NUCLEOTIDE SEQUENCE [LARGE SCALE GENOMIC DNA]</scope>
    <source>
        <strain evidence="9">5413 J-13</strain>
    </source>
</reference>
<dbReference type="InterPro" id="IPR001610">
    <property type="entry name" value="PAC"/>
</dbReference>
<dbReference type="PROSITE" id="PS50109">
    <property type="entry name" value="HIS_KIN"/>
    <property type="match status" value="1"/>
</dbReference>
<dbReference type="Pfam" id="PF07730">
    <property type="entry name" value="HisKA_3"/>
    <property type="match status" value="1"/>
</dbReference>
<dbReference type="Gene3D" id="3.30.450.40">
    <property type="match status" value="1"/>
</dbReference>
<dbReference type="NCBIfam" id="TIGR00229">
    <property type="entry name" value="sensory_box"/>
    <property type="match status" value="1"/>
</dbReference>
<dbReference type="Pfam" id="PF02518">
    <property type="entry name" value="HATPase_c"/>
    <property type="match status" value="1"/>
</dbReference>
<dbReference type="RefSeq" id="WP_245095570.1">
    <property type="nucleotide sequence ID" value="NZ_CP095053.1"/>
</dbReference>
<dbReference type="PANTHER" id="PTHR43304:SF1">
    <property type="entry name" value="PAC DOMAIN-CONTAINING PROTEIN"/>
    <property type="match status" value="1"/>
</dbReference>
<name>A0A8T9T019_9BACT</name>
<feature type="domain" description="PAC" evidence="7">
    <location>
        <begin position="266"/>
        <end position="318"/>
    </location>
</feature>
<dbReference type="InterPro" id="IPR013655">
    <property type="entry name" value="PAS_fold_3"/>
</dbReference>
<dbReference type="CDD" id="cd00130">
    <property type="entry name" value="PAS"/>
    <property type="match status" value="2"/>
</dbReference>
<keyword evidence="4" id="KW-0808">Transferase</keyword>
<dbReference type="InterPro" id="IPR011712">
    <property type="entry name" value="Sig_transdc_His_kin_sub3_dim/P"/>
</dbReference>
<evidence type="ECO:0000256" key="4">
    <source>
        <dbReference type="ARBA" id="ARBA00022679"/>
    </source>
</evidence>
<dbReference type="InterPro" id="IPR000700">
    <property type="entry name" value="PAS-assoc_C"/>
</dbReference>
<keyword evidence="9" id="KW-1185">Reference proteome</keyword>
<dbReference type="InterPro" id="IPR003594">
    <property type="entry name" value="HATPase_dom"/>
</dbReference>
<dbReference type="SUPFAM" id="SSF55785">
    <property type="entry name" value="PYP-like sensor domain (PAS domain)"/>
    <property type="match status" value="5"/>
</dbReference>
<dbReference type="SMART" id="SM00065">
    <property type="entry name" value="GAF"/>
    <property type="match status" value="1"/>
</dbReference>
<evidence type="ECO:0000256" key="1">
    <source>
        <dbReference type="ARBA" id="ARBA00000085"/>
    </source>
</evidence>
<evidence type="ECO:0000256" key="3">
    <source>
        <dbReference type="ARBA" id="ARBA00022553"/>
    </source>
</evidence>
<dbReference type="GO" id="GO:0000155">
    <property type="term" value="F:phosphorelay sensor kinase activity"/>
    <property type="evidence" value="ECO:0007669"/>
    <property type="project" value="InterPro"/>
</dbReference>
<feature type="domain" description="Histidine kinase" evidence="6">
    <location>
        <begin position="1023"/>
        <end position="1110"/>
    </location>
</feature>
<evidence type="ECO:0000259" key="6">
    <source>
        <dbReference type="PROSITE" id="PS50109"/>
    </source>
</evidence>
<dbReference type="InterPro" id="IPR013656">
    <property type="entry name" value="PAS_4"/>
</dbReference>
<protein>
    <recommendedName>
        <fullName evidence="2">histidine kinase</fullName>
        <ecNumber evidence="2">2.7.13.3</ecNumber>
    </recommendedName>
</protein>
<dbReference type="InterPro" id="IPR029016">
    <property type="entry name" value="GAF-like_dom_sf"/>
</dbReference>
<dbReference type="Pfam" id="PF01590">
    <property type="entry name" value="GAF"/>
    <property type="match status" value="1"/>
</dbReference>
<dbReference type="Proteomes" id="UP000829925">
    <property type="component" value="Chromosome"/>
</dbReference>
<dbReference type="CDD" id="cd16917">
    <property type="entry name" value="HATPase_UhpB-NarQ-NarX-like"/>
    <property type="match status" value="1"/>
</dbReference>
<dbReference type="SUPFAM" id="SSF55781">
    <property type="entry name" value="GAF domain-like"/>
    <property type="match status" value="1"/>
</dbReference>
<comment type="catalytic activity">
    <reaction evidence="1">
        <text>ATP + protein L-histidine = ADP + protein N-phospho-L-histidine.</text>
        <dbReference type="EC" id="2.7.13.3"/>
    </reaction>
</comment>
<dbReference type="EC" id="2.7.13.3" evidence="2"/>
<dbReference type="Gene3D" id="3.30.565.10">
    <property type="entry name" value="Histidine kinase-like ATPase, C-terminal domain"/>
    <property type="match status" value="1"/>
</dbReference>
<dbReference type="PANTHER" id="PTHR43304">
    <property type="entry name" value="PHYTOCHROME-LIKE PROTEIN CPH1"/>
    <property type="match status" value="1"/>
</dbReference>
<dbReference type="InterPro" id="IPR005467">
    <property type="entry name" value="His_kinase_dom"/>
</dbReference>
<dbReference type="InterPro" id="IPR003018">
    <property type="entry name" value="GAF"/>
</dbReference>